<keyword evidence="2" id="KW-1185">Reference proteome</keyword>
<evidence type="ECO:0000313" key="2">
    <source>
        <dbReference type="Proteomes" id="UP000326340"/>
    </source>
</evidence>
<reference evidence="1 2" key="1">
    <citation type="journal article" date="2019" name="Sci. Rep.">
        <title>Colletotrichum shisoi sp. nov., an anthracnose pathogen of Perilla frutescens in Japan: molecular phylogenetic, morphological and genomic evidence.</title>
        <authorList>
            <person name="Gan P."/>
            <person name="Tsushima A."/>
            <person name="Hiroyama R."/>
            <person name="Narusaka M."/>
            <person name="Takano Y."/>
            <person name="Narusaka Y."/>
            <person name="Kawaradani M."/>
            <person name="Damm U."/>
            <person name="Shirasu K."/>
        </authorList>
    </citation>
    <scope>NUCLEOTIDE SEQUENCE [LARGE SCALE GENOMIC DNA]</scope>
    <source>
        <strain evidence="1 2">PG-2018a</strain>
    </source>
</reference>
<name>A0A5Q4BEJ5_9PEZI</name>
<proteinExistence type="predicted"/>
<sequence length="76" mass="8727">MGIHPDEALLSRLSHEIWGAIKARECILNQTEEFVVDESRPEELLKDWADEVCEAMARHAVEFRGFSSRCRLTLAL</sequence>
<organism evidence="1 2">
    <name type="scientific">Colletotrichum shisoi</name>
    <dbReference type="NCBI Taxonomy" id="2078593"/>
    <lineage>
        <taxon>Eukaryota</taxon>
        <taxon>Fungi</taxon>
        <taxon>Dikarya</taxon>
        <taxon>Ascomycota</taxon>
        <taxon>Pezizomycotina</taxon>
        <taxon>Sordariomycetes</taxon>
        <taxon>Hypocreomycetidae</taxon>
        <taxon>Glomerellales</taxon>
        <taxon>Glomerellaceae</taxon>
        <taxon>Colletotrichum</taxon>
        <taxon>Colletotrichum destructivum species complex</taxon>
    </lineage>
</organism>
<dbReference type="OrthoDB" id="409121at2759"/>
<comment type="caution">
    <text evidence="1">The sequence shown here is derived from an EMBL/GenBank/DDBJ whole genome shotgun (WGS) entry which is preliminary data.</text>
</comment>
<evidence type="ECO:0000313" key="1">
    <source>
        <dbReference type="EMBL" id="TQN65181.1"/>
    </source>
</evidence>
<protein>
    <submittedName>
        <fullName evidence="1">Uncharacterized protein</fullName>
    </submittedName>
</protein>
<dbReference type="Proteomes" id="UP000326340">
    <property type="component" value="Unassembled WGS sequence"/>
</dbReference>
<accession>A0A5Q4BEJ5</accession>
<gene>
    <name evidence="1" type="ORF">CSHISOI_10247</name>
</gene>
<dbReference type="AlphaFoldDB" id="A0A5Q4BEJ5"/>
<feature type="non-terminal residue" evidence="1">
    <location>
        <position position="76"/>
    </location>
</feature>
<dbReference type="EMBL" id="PUHP01001774">
    <property type="protein sequence ID" value="TQN65181.1"/>
    <property type="molecule type" value="Genomic_DNA"/>
</dbReference>